<dbReference type="EMBL" id="RBNH01000008">
    <property type="protein sequence ID" value="RKO23741.1"/>
    <property type="molecule type" value="Genomic_DNA"/>
</dbReference>
<gene>
    <name evidence="1" type="ORF">D7Z96_10660</name>
</gene>
<dbReference type="Pfam" id="PF13561">
    <property type="entry name" value="adh_short_C2"/>
    <property type="match status" value="1"/>
</dbReference>
<evidence type="ECO:0000313" key="2">
    <source>
        <dbReference type="Proteomes" id="UP000273159"/>
    </source>
</evidence>
<dbReference type="Proteomes" id="UP000273159">
    <property type="component" value="Unassembled WGS sequence"/>
</dbReference>
<dbReference type="AlphaFoldDB" id="A0A3B0FQ75"/>
<dbReference type="PANTHER" id="PTHR43975">
    <property type="entry name" value="ZGC:101858"/>
    <property type="match status" value="1"/>
</dbReference>
<dbReference type="SUPFAM" id="SSF51735">
    <property type="entry name" value="NAD(P)-binding Rossmann-fold domains"/>
    <property type="match status" value="1"/>
</dbReference>
<name>A0A3B0FQ75_PSEPS</name>
<proteinExistence type="predicted"/>
<dbReference type="InterPro" id="IPR036291">
    <property type="entry name" value="NAD(P)-bd_dom_sf"/>
</dbReference>
<accession>A0A3B0FQ75</accession>
<dbReference type="PRINTS" id="PR00081">
    <property type="entry name" value="GDHRDH"/>
</dbReference>
<sequence>MSQEQLPIVLTGVSSGIGARTAQILSARGVPLVGIDRNAPTGFIGAFVQADLSSQAGIDAAAAAVSAAAPQGIAGLANIAGVPGTAPWRTVLSVNVFGVRELVRALAPLLGEGTAVVNLASSVAVNWRDVKNKCAAFALAADPAAALDSVAGDEDITGESYLFSKQCVRFLTEHLAAELLQQRIRVNSVSPGPVATPILEDFKQDHGRDKVEGAGALLGRFGEPDDVASVIDFLLRPESGWVNGSDIRVDGGLGAYRGSSLANVAG</sequence>
<reference evidence="1 2" key="1">
    <citation type="submission" date="2018-10" db="EMBL/GenBank/DDBJ databases">
        <title>Genome-guide identification and characterization of bacteria that degrade polycyclic aromatic hydrocarbons and resist hexavalent chromium simultaneously.</title>
        <authorList>
            <person name="Feng H."/>
        </authorList>
    </citation>
    <scope>NUCLEOTIDE SEQUENCE [LARGE SCALE GENOMIC DNA]</scope>
    <source>
        <strain evidence="1 2">J015</strain>
    </source>
</reference>
<dbReference type="PANTHER" id="PTHR43975:SF2">
    <property type="entry name" value="EG:BACR7A4.14 PROTEIN-RELATED"/>
    <property type="match status" value="1"/>
</dbReference>
<organism evidence="1 2">
    <name type="scientific">Pseudarthrobacter phenanthrenivorans</name>
    <name type="common">Arthrobacter phenanthrenivorans</name>
    <dbReference type="NCBI Taxonomy" id="361575"/>
    <lineage>
        <taxon>Bacteria</taxon>
        <taxon>Bacillati</taxon>
        <taxon>Actinomycetota</taxon>
        <taxon>Actinomycetes</taxon>
        <taxon>Micrococcales</taxon>
        <taxon>Micrococcaceae</taxon>
        <taxon>Pseudarthrobacter</taxon>
    </lineage>
</organism>
<dbReference type="InterPro" id="IPR002347">
    <property type="entry name" value="SDR_fam"/>
</dbReference>
<reference evidence="2" key="2">
    <citation type="submission" date="2018-10" db="EMBL/GenBank/DDBJ databases">
        <authorList>
            <person name="Wang Y."/>
            <person name="Wang J."/>
            <person name="Yang X."/>
            <person name="Wang Z."/>
            <person name="Huang Y."/>
        </authorList>
    </citation>
    <scope>NUCLEOTIDE SEQUENCE [LARGE SCALE GENOMIC DNA]</scope>
    <source>
        <strain evidence="2">J015</strain>
    </source>
</reference>
<dbReference type="Gene3D" id="3.40.50.720">
    <property type="entry name" value="NAD(P)-binding Rossmann-like Domain"/>
    <property type="match status" value="1"/>
</dbReference>
<dbReference type="Pfam" id="PF00106">
    <property type="entry name" value="adh_short"/>
    <property type="match status" value="1"/>
</dbReference>
<comment type="caution">
    <text evidence="1">The sequence shown here is derived from an EMBL/GenBank/DDBJ whole genome shotgun (WGS) entry which is preliminary data.</text>
</comment>
<dbReference type="RefSeq" id="WP_120692488.1">
    <property type="nucleotide sequence ID" value="NZ_RBNH01000008.1"/>
</dbReference>
<protein>
    <submittedName>
        <fullName evidence="1">SDR family oxidoreductase</fullName>
    </submittedName>
</protein>
<evidence type="ECO:0000313" key="1">
    <source>
        <dbReference type="EMBL" id="RKO23741.1"/>
    </source>
</evidence>